<dbReference type="EC" id="4.1.3.27" evidence="3"/>
<evidence type="ECO:0000313" key="4">
    <source>
        <dbReference type="Proteomes" id="UP000018857"/>
    </source>
</evidence>
<dbReference type="PANTHER" id="PTHR43418">
    <property type="entry name" value="MULTIFUNCTIONAL TRYPTOPHAN BIOSYNTHESIS PROTEIN-RELATED"/>
    <property type="match status" value="1"/>
</dbReference>
<dbReference type="FunFam" id="3.40.50.880:FF:000003">
    <property type="entry name" value="Anthranilate synthase component II"/>
    <property type="match status" value="1"/>
</dbReference>
<dbReference type="GO" id="GO:0000162">
    <property type="term" value="P:L-tryptophan biosynthetic process"/>
    <property type="evidence" value="ECO:0007669"/>
    <property type="project" value="TreeGrafter"/>
</dbReference>
<dbReference type="GO" id="GO:0005829">
    <property type="term" value="C:cytosol"/>
    <property type="evidence" value="ECO:0007669"/>
    <property type="project" value="TreeGrafter"/>
</dbReference>
<dbReference type="PRINTS" id="PR00096">
    <property type="entry name" value="GATASE"/>
</dbReference>
<feature type="domain" description="Glutamine amidotransferase" evidence="2">
    <location>
        <begin position="10"/>
        <end position="224"/>
    </location>
</feature>
<dbReference type="Pfam" id="PF00117">
    <property type="entry name" value="GATase"/>
    <property type="match status" value="1"/>
</dbReference>
<dbReference type="PATRIC" id="fig|1208321.3.peg.1565"/>
<protein>
    <submittedName>
        <fullName evidence="3">Anthranilate synthase subunit II</fullName>
        <ecNumber evidence="3">4.1.3.27</ecNumber>
    </submittedName>
</protein>
<dbReference type="EMBL" id="AYOZ01000012">
    <property type="protein sequence ID" value="ETI60632.1"/>
    <property type="molecule type" value="Genomic_DNA"/>
</dbReference>
<dbReference type="STRING" id="1208321.D104_07910"/>
<dbReference type="InterPro" id="IPR006221">
    <property type="entry name" value="TrpG/PapA_dom"/>
</dbReference>
<dbReference type="PANTHER" id="PTHR43418:SF4">
    <property type="entry name" value="MULTIFUNCTIONAL TRYPTOPHAN BIOSYNTHESIS PROTEIN"/>
    <property type="match status" value="1"/>
</dbReference>
<dbReference type="AlphaFoldDB" id="W1RUE8"/>
<sequence length="225" mass="25021">MKERQMKVYIIDNYDSFTYNLYQFIGEVLETEQSRGEIDAFEVIVKRNDEVTLDDIRAAAPDRIIISPGPGSPDDKAYFGICADVILAFGKTVPLMGVCLGMQGICHVFGGNVVKAPLPMHGKTSPITHNGEGIFHDIPDQLEVMRYHSLIAEAESFPDVLEVTASVGDLKEVDFNDIATIHQGGKFELMGIRHKEYPIQGIQFHPESFATEGGKDLIKNFLFQV</sequence>
<reference evidence="3 4" key="1">
    <citation type="journal article" date="2014" name="Genome Announc.">
        <title>Draft Genome Sequence of Marinomonas sp. Strain D104, a Polycyclic Aromatic Hydrocarbon-Degrading Bacterium from the Deep-Sea Sediment of the Arctic Ocean.</title>
        <authorList>
            <person name="Dong C."/>
            <person name="Bai X."/>
            <person name="Lai Q."/>
            <person name="Xie Y."/>
            <person name="Chen X."/>
            <person name="Shao Z."/>
        </authorList>
    </citation>
    <scope>NUCLEOTIDE SEQUENCE [LARGE SCALE GENOMIC DNA]</scope>
    <source>
        <strain evidence="3 4">D104</strain>
    </source>
</reference>
<dbReference type="eggNOG" id="COG0512">
    <property type="taxonomic scope" value="Bacteria"/>
</dbReference>
<evidence type="ECO:0000259" key="2">
    <source>
        <dbReference type="Pfam" id="PF00117"/>
    </source>
</evidence>
<dbReference type="GO" id="GO:0004049">
    <property type="term" value="F:anthranilate synthase activity"/>
    <property type="evidence" value="ECO:0007669"/>
    <property type="project" value="UniProtKB-EC"/>
</dbReference>
<dbReference type="Gene3D" id="3.40.50.880">
    <property type="match status" value="1"/>
</dbReference>
<dbReference type="InterPro" id="IPR017926">
    <property type="entry name" value="GATASE"/>
</dbReference>
<dbReference type="PRINTS" id="PR00097">
    <property type="entry name" value="ANTSNTHASEII"/>
</dbReference>
<evidence type="ECO:0000313" key="3">
    <source>
        <dbReference type="EMBL" id="ETI60632.1"/>
    </source>
</evidence>
<dbReference type="Proteomes" id="UP000018857">
    <property type="component" value="Unassembled WGS sequence"/>
</dbReference>
<accession>W1RUE8</accession>
<dbReference type="CDD" id="cd01743">
    <property type="entry name" value="GATase1_Anthranilate_Synthase"/>
    <property type="match status" value="1"/>
</dbReference>
<keyword evidence="1" id="KW-0315">Glutamine amidotransferase</keyword>
<evidence type="ECO:0000256" key="1">
    <source>
        <dbReference type="ARBA" id="ARBA00022962"/>
    </source>
</evidence>
<dbReference type="InterPro" id="IPR029062">
    <property type="entry name" value="Class_I_gatase-like"/>
</dbReference>
<dbReference type="InterPro" id="IPR050472">
    <property type="entry name" value="Anth_synth/Amidotransfase"/>
</dbReference>
<gene>
    <name evidence="3" type="ORF">D104_07910</name>
</gene>
<comment type="caution">
    <text evidence="3">The sequence shown here is derived from an EMBL/GenBank/DDBJ whole genome shotgun (WGS) entry which is preliminary data.</text>
</comment>
<dbReference type="SUPFAM" id="SSF52317">
    <property type="entry name" value="Class I glutamine amidotransferase-like"/>
    <property type="match status" value="1"/>
</dbReference>
<dbReference type="NCBIfam" id="TIGR00566">
    <property type="entry name" value="trpG_papA"/>
    <property type="match status" value="1"/>
</dbReference>
<proteinExistence type="predicted"/>
<keyword evidence="4" id="KW-1185">Reference proteome</keyword>
<keyword evidence="3" id="KW-0456">Lyase</keyword>
<dbReference type="PRINTS" id="PR00099">
    <property type="entry name" value="CPSGATASE"/>
</dbReference>
<name>W1RUE8_9GAMM</name>
<organism evidence="3 4">
    <name type="scientific">Marinomonas profundimaris</name>
    <dbReference type="NCBI Taxonomy" id="1208321"/>
    <lineage>
        <taxon>Bacteria</taxon>
        <taxon>Pseudomonadati</taxon>
        <taxon>Pseudomonadota</taxon>
        <taxon>Gammaproteobacteria</taxon>
        <taxon>Oceanospirillales</taxon>
        <taxon>Oceanospirillaceae</taxon>
        <taxon>Marinomonas</taxon>
    </lineage>
</organism>
<dbReference type="PROSITE" id="PS51273">
    <property type="entry name" value="GATASE_TYPE_1"/>
    <property type="match status" value="1"/>
</dbReference>